<dbReference type="EMBL" id="CP144694">
    <property type="protein sequence ID" value="WVZ03509.1"/>
    <property type="molecule type" value="Genomic_DNA"/>
</dbReference>
<keyword evidence="2" id="KW-1185">Reference proteome</keyword>
<dbReference type="AlphaFoldDB" id="A0AAQ3N5P5"/>
<proteinExistence type="predicted"/>
<protein>
    <submittedName>
        <fullName evidence="1">Uncharacterized protein</fullName>
    </submittedName>
</protein>
<evidence type="ECO:0000313" key="2">
    <source>
        <dbReference type="Proteomes" id="UP001374535"/>
    </source>
</evidence>
<reference evidence="1 2" key="1">
    <citation type="journal article" date="2023" name="Life. Sci Alliance">
        <title>Evolutionary insights into 3D genome organization and epigenetic landscape of Vigna mungo.</title>
        <authorList>
            <person name="Junaid A."/>
            <person name="Singh B."/>
            <person name="Bhatia S."/>
        </authorList>
    </citation>
    <scope>NUCLEOTIDE SEQUENCE [LARGE SCALE GENOMIC DNA]</scope>
    <source>
        <strain evidence="1">Urdbean</strain>
    </source>
</reference>
<evidence type="ECO:0000313" key="1">
    <source>
        <dbReference type="EMBL" id="WVZ03509.1"/>
    </source>
</evidence>
<dbReference type="Proteomes" id="UP001374535">
    <property type="component" value="Chromosome 7"/>
</dbReference>
<sequence>MVLLTPTAIPIRLTIIIVIGGIIRDVHFTIYRSANSSSTSSPPDFDVKVKEISIPAITLSKPCSTAARCALVPPINQNCSFLHHSSSSMPDHLISSTASMHKVTVMVKR</sequence>
<gene>
    <name evidence="1" type="ORF">V8G54_024315</name>
</gene>
<accession>A0AAQ3N5P5</accession>
<name>A0AAQ3N5P5_VIGMU</name>
<organism evidence="1 2">
    <name type="scientific">Vigna mungo</name>
    <name type="common">Black gram</name>
    <name type="synonym">Phaseolus mungo</name>
    <dbReference type="NCBI Taxonomy" id="3915"/>
    <lineage>
        <taxon>Eukaryota</taxon>
        <taxon>Viridiplantae</taxon>
        <taxon>Streptophyta</taxon>
        <taxon>Embryophyta</taxon>
        <taxon>Tracheophyta</taxon>
        <taxon>Spermatophyta</taxon>
        <taxon>Magnoliopsida</taxon>
        <taxon>eudicotyledons</taxon>
        <taxon>Gunneridae</taxon>
        <taxon>Pentapetalae</taxon>
        <taxon>rosids</taxon>
        <taxon>fabids</taxon>
        <taxon>Fabales</taxon>
        <taxon>Fabaceae</taxon>
        <taxon>Papilionoideae</taxon>
        <taxon>50 kb inversion clade</taxon>
        <taxon>NPAAA clade</taxon>
        <taxon>indigoferoid/millettioid clade</taxon>
        <taxon>Phaseoleae</taxon>
        <taxon>Vigna</taxon>
    </lineage>
</organism>